<evidence type="ECO:0000313" key="2">
    <source>
        <dbReference type="Proteomes" id="UP000230505"/>
    </source>
</evidence>
<gene>
    <name evidence="1" type="ORF">COZ78_03660</name>
</gene>
<name>A0A2M7IXC8_9BACT</name>
<dbReference type="AlphaFoldDB" id="A0A2M7IXC8"/>
<dbReference type="EMBL" id="PFHV01000100">
    <property type="protein sequence ID" value="PIX02825.1"/>
    <property type="molecule type" value="Genomic_DNA"/>
</dbReference>
<sequence length="64" mass="6967">MTLSEIAELVGEQVVNLSPKSIERAVEAGMISRKQGEGLLTELNKADGIWENPMPGVACAERLW</sequence>
<comment type="caution">
    <text evidence="1">The sequence shown here is derived from an EMBL/GenBank/DDBJ whole genome shotgun (WGS) entry which is preliminary data.</text>
</comment>
<reference evidence="2" key="1">
    <citation type="submission" date="2017-09" db="EMBL/GenBank/DDBJ databases">
        <title>Depth-based differentiation of microbial function through sediment-hosted aquifers and enrichment of novel symbionts in the deep terrestrial subsurface.</title>
        <authorList>
            <person name="Probst A.J."/>
            <person name="Ladd B."/>
            <person name="Jarett J.K."/>
            <person name="Geller-Mcgrath D.E."/>
            <person name="Sieber C.M.K."/>
            <person name="Emerson J.B."/>
            <person name="Anantharaman K."/>
            <person name="Thomas B.C."/>
            <person name="Malmstrom R."/>
            <person name="Stieglmeier M."/>
            <person name="Klingl A."/>
            <person name="Woyke T."/>
            <person name="Ryan C.M."/>
            <person name="Banfield J.F."/>
        </authorList>
    </citation>
    <scope>NUCLEOTIDE SEQUENCE [LARGE SCALE GENOMIC DNA]</scope>
</reference>
<dbReference type="Proteomes" id="UP000230505">
    <property type="component" value="Unassembled WGS sequence"/>
</dbReference>
<organism evidence="1 2">
    <name type="scientific">bacterium (Candidatus Gribaldobacteria) CG_4_8_14_3_um_filter_42_11</name>
    <dbReference type="NCBI Taxonomy" id="2014267"/>
    <lineage>
        <taxon>Bacteria</taxon>
        <taxon>Candidatus Gribaldobacteria</taxon>
    </lineage>
</organism>
<evidence type="ECO:0000313" key="1">
    <source>
        <dbReference type="EMBL" id="PIX02825.1"/>
    </source>
</evidence>
<protein>
    <submittedName>
        <fullName evidence="1">Uncharacterized protein</fullName>
    </submittedName>
</protein>
<proteinExistence type="predicted"/>
<accession>A0A2M7IXC8</accession>